<organism evidence="2 3">
    <name type="scientific">Actinoalloteichus fjordicus</name>
    <dbReference type="NCBI Taxonomy" id="1612552"/>
    <lineage>
        <taxon>Bacteria</taxon>
        <taxon>Bacillati</taxon>
        <taxon>Actinomycetota</taxon>
        <taxon>Actinomycetes</taxon>
        <taxon>Pseudonocardiales</taxon>
        <taxon>Pseudonocardiaceae</taxon>
        <taxon>Actinoalloteichus</taxon>
    </lineage>
</organism>
<evidence type="ECO:0000313" key="2">
    <source>
        <dbReference type="EMBL" id="APU13139.1"/>
    </source>
</evidence>
<dbReference type="Pfam" id="PF12697">
    <property type="entry name" value="Abhydrolase_6"/>
    <property type="match status" value="1"/>
</dbReference>
<name>A0AAC9LB68_9PSEU</name>
<dbReference type="InterPro" id="IPR000073">
    <property type="entry name" value="AB_hydrolase_1"/>
</dbReference>
<dbReference type="PANTHER" id="PTHR43433:SF5">
    <property type="entry name" value="AB HYDROLASE-1 DOMAIN-CONTAINING PROTEIN"/>
    <property type="match status" value="1"/>
</dbReference>
<keyword evidence="3" id="KW-1185">Reference proteome</keyword>
<protein>
    <submittedName>
        <fullName evidence="2">Hydrolase or acyltransferase of alpha/beta superfamily</fullName>
    </submittedName>
</protein>
<dbReference type="RefSeq" id="WP_075763940.1">
    <property type="nucleotide sequence ID" value="NZ_CP016076.1"/>
</dbReference>
<gene>
    <name evidence="2" type="ORF">UA74_05315</name>
</gene>
<feature type="domain" description="AB hydrolase-1" evidence="1">
    <location>
        <begin position="44"/>
        <end position="292"/>
    </location>
</feature>
<dbReference type="InterPro" id="IPR029058">
    <property type="entry name" value="AB_hydrolase_fold"/>
</dbReference>
<proteinExistence type="predicted"/>
<keyword evidence="2" id="KW-0808">Transferase</keyword>
<keyword evidence="2" id="KW-0012">Acyltransferase</keyword>
<dbReference type="GO" id="GO:0016746">
    <property type="term" value="F:acyltransferase activity"/>
    <property type="evidence" value="ECO:0007669"/>
    <property type="project" value="UniProtKB-KW"/>
</dbReference>
<dbReference type="EMBL" id="CP016076">
    <property type="protein sequence ID" value="APU13139.1"/>
    <property type="molecule type" value="Genomic_DNA"/>
</dbReference>
<dbReference type="InterPro" id="IPR050471">
    <property type="entry name" value="AB_hydrolase"/>
</dbReference>
<dbReference type="SUPFAM" id="SSF53474">
    <property type="entry name" value="alpha/beta-Hydrolases"/>
    <property type="match status" value="1"/>
</dbReference>
<dbReference type="KEGG" id="acad:UA74_05315"/>
<evidence type="ECO:0000259" key="1">
    <source>
        <dbReference type="Pfam" id="PF12697"/>
    </source>
</evidence>
<dbReference type="Proteomes" id="UP000185511">
    <property type="component" value="Chromosome"/>
</dbReference>
<dbReference type="PANTHER" id="PTHR43433">
    <property type="entry name" value="HYDROLASE, ALPHA/BETA FOLD FAMILY PROTEIN"/>
    <property type="match status" value="1"/>
</dbReference>
<dbReference type="AlphaFoldDB" id="A0AAC9LB68"/>
<accession>A0AAC9LB68</accession>
<sequence>MTTVWAKHFHDVPRLIELGGDALCVRIRGTGPTVVLEAAGSGQGVGGAWGPVVEERLAEVATVVTYDRRGVGRSAGTPRRTITAMADDLHELLRALEIEPAIVVSWSYGSLVSAVHAVRHPGELSGLVFVDPTPTTPPPTPQAVRVPLQHLAVAQLRVMGWASAHGFFETRPGLRMSARLAGPEATNEMIEQTTSFYRTPQAIRELADTLSRMDSHLTEVAGILGGSDVHFPQVPTTVISAGRRPDRMPDAHRAHVDRSHRLLAALAPGGRVVVAEHATHQVPYEDPDTVVRHVIESMTGSP</sequence>
<dbReference type="Gene3D" id="3.40.50.1820">
    <property type="entry name" value="alpha/beta hydrolase"/>
    <property type="match status" value="1"/>
</dbReference>
<evidence type="ECO:0000313" key="3">
    <source>
        <dbReference type="Proteomes" id="UP000185511"/>
    </source>
</evidence>
<dbReference type="GO" id="GO:0016787">
    <property type="term" value="F:hydrolase activity"/>
    <property type="evidence" value="ECO:0007669"/>
    <property type="project" value="UniProtKB-KW"/>
</dbReference>
<keyword evidence="2" id="KW-0378">Hydrolase</keyword>
<reference evidence="3" key="1">
    <citation type="submission" date="2016-06" db="EMBL/GenBank/DDBJ databases">
        <title>Complete genome sequence of Actinoalloteichus fjordicus DSM 46855 (=ADI127-17), type strain of the new species Actinoalloteichus fjordicus.</title>
        <authorList>
            <person name="Ruckert C."/>
            <person name="Nouioui I."/>
            <person name="Willmese J."/>
            <person name="van Wezel G."/>
            <person name="Klenk H.-P."/>
            <person name="Kalinowski J."/>
            <person name="Zotchev S.B."/>
        </authorList>
    </citation>
    <scope>NUCLEOTIDE SEQUENCE [LARGE SCALE GENOMIC DNA]</scope>
    <source>
        <strain evidence="3">ADI127-7</strain>
    </source>
</reference>